<sequence length="274" mass="31344">MNTFSRFIDEELRFRVVQDLWFMDLDLGLKQGLVTGRAADVIATANIAAEKQEDSGNREESENHLLELHKGLPIMVVMVCDDRSNRDSKDDGADSWCRYVISRCKVSKDDGADSWCRDRQDKADVEDDCHCIGDNNSLSQQMFWLFKISFIKFTLYFHILLSVDLSLVVYSDDVKKRERFIYEGEETDNKEGFNDIDYIQDHLQGPIKVIAISMAPFPSSTAEEESQTKGESLTEGEQNQSSGSDDQALSSTILKKRTLLDLNNRWYQISICCF</sequence>
<protein>
    <submittedName>
        <fullName evidence="1">Uncharacterized protein</fullName>
    </submittedName>
</protein>
<name>A0ACB9CVD9_CICIN</name>
<dbReference type="EMBL" id="CM042013">
    <property type="protein sequence ID" value="KAI3738220.1"/>
    <property type="molecule type" value="Genomic_DNA"/>
</dbReference>
<evidence type="ECO:0000313" key="2">
    <source>
        <dbReference type="Proteomes" id="UP001055811"/>
    </source>
</evidence>
<dbReference type="Proteomes" id="UP001055811">
    <property type="component" value="Linkage Group LG05"/>
</dbReference>
<reference evidence="2" key="1">
    <citation type="journal article" date="2022" name="Mol. Ecol. Resour.">
        <title>The genomes of chicory, endive, great burdock and yacon provide insights into Asteraceae palaeo-polyploidization history and plant inulin production.</title>
        <authorList>
            <person name="Fan W."/>
            <person name="Wang S."/>
            <person name="Wang H."/>
            <person name="Wang A."/>
            <person name="Jiang F."/>
            <person name="Liu H."/>
            <person name="Zhao H."/>
            <person name="Xu D."/>
            <person name="Zhang Y."/>
        </authorList>
    </citation>
    <scope>NUCLEOTIDE SEQUENCE [LARGE SCALE GENOMIC DNA]</scope>
    <source>
        <strain evidence="2">cv. Punajuju</strain>
    </source>
</reference>
<accession>A0ACB9CVD9</accession>
<evidence type="ECO:0000313" key="1">
    <source>
        <dbReference type="EMBL" id="KAI3738220.1"/>
    </source>
</evidence>
<proteinExistence type="predicted"/>
<gene>
    <name evidence="1" type="ORF">L2E82_28243</name>
</gene>
<reference evidence="1 2" key="2">
    <citation type="journal article" date="2022" name="Mol. Ecol. Resour.">
        <title>The genomes of chicory, endive, great burdock and yacon provide insights into Asteraceae paleo-polyploidization history and plant inulin production.</title>
        <authorList>
            <person name="Fan W."/>
            <person name="Wang S."/>
            <person name="Wang H."/>
            <person name="Wang A."/>
            <person name="Jiang F."/>
            <person name="Liu H."/>
            <person name="Zhao H."/>
            <person name="Xu D."/>
            <person name="Zhang Y."/>
        </authorList>
    </citation>
    <scope>NUCLEOTIDE SEQUENCE [LARGE SCALE GENOMIC DNA]</scope>
    <source>
        <strain evidence="2">cv. Punajuju</strain>
        <tissue evidence="1">Leaves</tissue>
    </source>
</reference>
<keyword evidence="2" id="KW-1185">Reference proteome</keyword>
<organism evidence="1 2">
    <name type="scientific">Cichorium intybus</name>
    <name type="common">Chicory</name>
    <dbReference type="NCBI Taxonomy" id="13427"/>
    <lineage>
        <taxon>Eukaryota</taxon>
        <taxon>Viridiplantae</taxon>
        <taxon>Streptophyta</taxon>
        <taxon>Embryophyta</taxon>
        <taxon>Tracheophyta</taxon>
        <taxon>Spermatophyta</taxon>
        <taxon>Magnoliopsida</taxon>
        <taxon>eudicotyledons</taxon>
        <taxon>Gunneridae</taxon>
        <taxon>Pentapetalae</taxon>
        <taxon>asterids</taxon>
        <taxon>campanulids</taxon>
        <taxon>Asterales</taxon>
        <taxon>Asteraceae</taxon>
        <taxon>Cichorioideae</taxon>
        <taxon>Cichorieae</taxon>
        <taxon>Cichoriinae</taxon>
        <taxon>Cichorium</taxon>
    </lineage>
</organism>
<comment type="caution">
    <text evidence="1">The sequence shown here is derived from an EMBL/GenBank/DDBJ whole genome shotgun (WGS) entry which is preliminary data.</text>
</comment>